<name>A0A7G1HY96_9BACT</name>
<dbReference type="GO" id="GO:0005524">
    <property type="term" value="F:ATP binding"/>
    <property type="evidence" value="ECO:0007669"/>
    <property type="project" value="UniProtKB-KW"/>
</dbReference>
<dbReference type="Gene3D" id="3.40.50.300">
    <property type="entry name" value="P-loop containing nucleotide triphosphate hydrolases"/>
    <property type="match status" value="1"/>
</dbReference>
<keyword evidence="8" id="KW-1185">Reference proteome</keyword>
<evidence type="ECO:0000256" key="1">
    <source>
        <dbReference type="ARBA" id="ARBA00022741"/>
    </source>
</evidence>
<dbReference type="Proteomes" id="UP000594042">
    <property type="component" value="Chromosome"/>
</dbReference>
<evidence type="ECO:0000256" key="4">
    <source>
        <dbReference type="SAM" id="Phobius"/>
    </source>
</evidence>
<feature type="transmembrane region" description="Helical" evidence="4">
    <location>
        <begin position="210"/>
        <end position="231"/>
    </location>
</feature>
<feature type="transmembrane region" description="Helical" evidence="4">
    <location>
        <begin position="26"/>
        <end position="48"/>
    </location>
</feature>
<proteinExistence type="predicted"/>
<dbReference type="InterPro" id="IPR027417">
    <property type="entry name" value="P-loop_NTPase"/>
</dbReference>
<accession>A0A7G1HY96</accession>
<gene>
    <name evidence="7" type="ORF">Cop2CBH44_17670</name>
</gene>
<sequence length="600" mass="68795">MITPENYYHSILRDTNIQLNKTQKKIYSIGTLRLLIVLITLGLLYFLWDYPLYILIPICLFGIILFLILLRVHNRFFIKKSLQEARISIAKKELQLLQYQFDETDEGNEFINTEHDFSNDLDLFGHKSLFSYINRSASLLGRNRLAEILQKPLRDTHYILKRQKAIEELSKLTELRIDFLAHGLTSNEKKSDINTIRNTASLKNVIPAKYIQICSLYIIPVLFTILLLLWIAGISTGTWILYLFIICFTYATIKSKKVSVLQKQLNEGLQSLNSYTKLIESLEKTQFKSQLLQELKQKINIDGTPVSERIKRLTKLLGNLDQRYNAIGFAILNGFLLWDFRQLTAIGKWLDENAGQLDQWLSALAEFDAISSLATFHYNHPNYTFPELIEDDHPVLSAVNMGHPLIPPTRCILNDIDMPLRPSFLVITGANMAGKSTYLRTIGINHVLACIGAPVCAEKMRITPCTLFTSLRTTDSLKDQESYFFAELKRLKVVIDRLKTREKIFIILDEILKGTNSVDKQKGSLALVEQLIELNASGVIATHDLLLGELANSYPDIIRNFRFEADITNDELSFSYRLQPGIAQNMNAYFLMRKMGIIKK</sequence>
<reference evidence="8" key="1">
    <citation type="submission" date="2020-07" db="EMBL/GenBank/DDBJ databases">
        <title>Complete genome sequencing of Coprobacter sp. strain 2CBH44.</title>
        <authorList>
            <person name="Sakamoto M."/>
            <person name="Murakami T."/>
            <person name="Mori H."/>
        </authorList>
    </citation>
    <scope>NUCLEOTIDE SEQUENCE [LARGE SCALE GENOMIC DNA]</scope>
    <source>
        <strain evidence="8">2CBH44</strain>
    </source>
</reference>
<dbReference type="SMART" id="SM00533">
    <property type="entry name" value="MUTSd"/>
    <property type="match status" value="1"/>
</dbReference>
<dbReference type="Pfam" id="PF00488">
    <property type="entry name" value="MutS_V"/>
    <property type="match status" value="1"/>
</dbReference>
<evidence type="ECO:0000259" key="5">
    <source>
        <dbReference type="SMART" id="SM00533"/>
    </source>
</evidence>
<dbReference type="FunFam" id="3.40.50.300:FF:001552">
    <property type="entry name" value="Mismatch repair ATPase (MutS family)"/>
    <property type="match status" value="1"/>
</dbReference>
<dbReference type="AlphaFoldDB" id="A0A7G1HY96"/>
<keyword evidence="2" id="KW-0067">ATP-binding</keyword>
<protein>
    <submittedName>
        <fullName evidence="7">DNA mismatch repair protein MutS</fullName>
    </submittedName>
</protein>
<keyword evidence="4" id="KW-0812">Transmembrane</keyword>
<evidence type="ECO:0000259" key="6">
    <source>
        <dbReference type="SMART" id="SM00534"/>
    </source>
</evidence>
<dbReference type="GO" id="GO:0006298">
    <property type="term" value="P:mismatch repair"/>
    <property type="evidence" value="ECO:0007669"/>
    <property type="project" value="InterPro"/>
</dbReference>
<dbReference type="InterPro" id="IPR045076">
    <property type="entry name" value="MutS"/>
</dbReference>
<dbReference type="GO" id="GO:0005829">
    <property type="term" value="C:cytosol"/>
    <property type="evidence" value="ECO:0007669"/>
    <property type="project" value="TreeGrafter"/>
</dbReference>
<evidence type="ECO:0000256" key="3">
    <source>
        <dbReference type="ARBA" id="ARBA00023125"/>
    </source>
</evidence>
<dbReference type="SUPFAM" id="SSF48334">
    <property type="entry name" value="DNA repair protein MutS, domain III"/>
    <property type="match status" value="1"/>
</dbReference>
<feature type="transmembrane region" description="Helical" evidence="4">
    <location>
        <begin position="54"/>
        <end position="72"/>
    </location>
</feature>
<keyword evidence="4" id="KW-1133">Transmembrane helix</keyword>
<keyword evidence="1" id="KW-0547">Nucleotide-binding</keyword>
<dbReference type="KEGG" id="copr:Cop2CBH44_17670"/>
<keyword evidence="4" id="KW-0472">Membrane</keyword>
<dbReference type="Gene3D" id="1.10.1420.10">
    <property type="match status" value="1"/>
</dbReference>
<evidence type="ECO:0000256" key="2">
    <source>
        <dbReference type="ARBA" id="ARBA00022840"/>
    </source>
</evidence>
<dbReference type="SMART" id="SM00534">
    <property type="entry name" value="MUTSac"/>
    <property type="match status" value="1"/>
</dbReference>
<feature type="domain" description="DNA mismatch repair protein MutS core" evidence="5">
    <location>
        <begin position="124"/>
        <end position="409"/>
    </location>
</feature>
<organism evidence="7 8">
    <name type="scientific">Coprobacter secundus subsp. similis</name>
    <dbReference type="NCBI Taxonomy" id="2751153"/>
    <lineage>
        <taxon>Bacteria</taxon>
        <taxon>Pseudomonadati</taxon>
        <taxon>Bacteroidota</taxon>
        <taxon>Bacteroidia</taxon>
        <taxon>Bacteroidales</taxon>
        <taxon>Barnesiellaceae</taxon>
        <taxon>Coprobacter</taxon>
    </lineage>
</organism>
<dbReference type="PANTHER" id="PTHR11361:SF99">
    <property type="entry name" value="DNA MISMATCH REPAIR PROTEIN"/>
    <property type="match status" value="1"/>
</dbReference>
<dbReference type="InterPro" id="IPR036187">
    <property type="entry name" value="DNA_mismatch_repair_MutS_sf"/>
</dbReference>
<evidence type="ECO:0000313" key="8">
    <source>
        <dbReference type="Proteomes" id="UP000594042"/>
    </source>
</evidence>
<dbReference type="InterPro" id="IPR007696">
    <property type="entry name" value="DNA_mismatch_repair_MutS_core"/>
</dbReference>
<dbReference type="InterPro" id="IPR000432">
    <property type="entry name" value="DNA_mismatch_repair_MutS_C"/>
</dbReference>
<keyword evidence="3" id="KW-0238">DNA-binding</keyword>
<dbReference type="GO" id="GO:0140664">
    <property type="term" value="F:ATP-dependent DNA damage sensor activity"/>
    <property type="evidence" value="ECO:0007669"/>
    <property type="project" value="InterPro"/>
</dbReference>
<dbReference type="SUPFAM" id="SSF52540">
    <property type="entry name" value="P-loop containing nucleoside triphosphate hydrolases"/>
    <property type="match status" value="1"/>
</dbReference>
<dbReference type="GO" id="GO:0030983">
    <property type="term" value="F:mismatched DNA binding"/>
    <property type="evidence" value="ECO:0007669"/>
    <property type="project" value="InterPro"/>
</dbReference>
<dbReference type="RefSeq" id="WP_200754658.1">
    <property type="nucleotide sequence ID" value="NZ_AP023322.1"/>
</dbReference>
<dbReference type="PANTHER" id="PTHR11361">
    <property type="entry name" value="DNA MISMATCH REPAIR PROTEIN MUTS FAMILY MEMBER"/>
    <property type="match status" value="1"/>
</dbReference>
<feature type="transmembrane region" description="Helical" evidence="4">
    <location>
        <begin position="237"/>
        <end position="253"/>
    </location>
</feature>
<evidence type="ECO:0000313" key="7">
    <source>
        <dbReference type="EMBL" id="BCI63414.1"/>
    </source>
</evidence>
<feature type="domain" description="DNA mismatch repair proteins mutS family" evidence="6">
    <location>
        <begin position="422"/>
        <end position="600"/>
    </location>
</feature>
<dbReference type="EMBL" id="AP023322">
    <property type="protein sequence ID" value="BCI63414.1"/>
    <property type="molecule type" value="Genomic_DNA"/>
</dbReference>